<comment type="caution">
    <text evidence="1">The sequence shown here is derived from an EMBL/GenBank/DDBJ whole genome shotgun (WGS) entry which is preliminary data.</text>
</comment>
<dbReference type="AlphaFoldDB" id="A0A1D1VH19"/>
<accession>A0A1D1VH19</accession>
<dbReference type="EMBL" id="BDGG01000005">
    <property type="protein sequence ID" value="GAU99362.1"/>
    <property type="molecule type" value="Genomic_DNA"/>
</dbReference>
<dbReference type="Proteomes" id="UP000186922">
    <property type="component" value="Unassembled WGS sequence"/>
</dbReference>
<organism evidence="1 2">
    <name type="scientific">Ramazzottius varieornatus</name>
    <name type="common">Water bear</name>
    <name type="synonym">Tardigrade</name>
    <dbReference type="NCBI Taxonomy" id="947166"/>
    <lineage>
        <taxon>Eukaryota</taxon>
        <taxon>Metazoa</taxon>
        <taxon>Ecdysozoa</taxon>
        <taxon>Tardigrada</taxon>
        <taxon>Eutardigrada</taxon>
        <taxon>Parachela</taxon>
        <taxon>Hypsibioidea</taxon>
        <taxon>Ramazzottiidae</taxon>
        <taxon>Ramazzottius</taxon>
    </lineage>
</organism>
<proteinExistence type="predicted"/>
<sequence length="172" mass="19831">MLGDTMILNFPTYVELKNLCIYKHCLAGYSLVVWDALNDVFQFQMDLSGLWIQDFLVIDQQTINRANVSGYSRFSRGCFLQNKDGGANIVAINYDFKFQPNRTFTTKDSIICQLRERTIEYVMYFSSADYNCTDFSYALYVADFMDGERKIPATAIIIIFILFECIARLCAV</sequence>
<evidence type="ECO:0000313" key="1">
    <source>
        <dbReference type="EMBL" id="GAU99362.1"/>
    </source>
</evidence>
<reference evidence="1 2" key="1">
    <citation type="journal article" date="2016" name="Nat. Commun.">
        <title>Extremotolerant tardigrade genome and improved radiotolerance of human cultured cells by tardigrade-unique protein.</title>
        <authorList>
            <person name="Hashimoto T."/>
            <person name="Horikawa D.D."/>
            <person name="Saito Y."/>
            <person name="Kuwahara H."/>
            <person name="Kozuka-Hata H."/>
            <person name="Shin-I T."/>
            <person name="Minakuchi Y."/>
            <person name="Ohishi K."/>
            <person name="Motoyama A."/>
            <person name="Aizu T."/>
            <person name="Enomoto A."/>
            <person name="Kondo K."/>
            <person name="Tanaka S."/>
            <person name="Hara Y."/>
            <person name="Koshikawa S."/>
            <person name="Sagara H."/>
            <person name="Miura T."/>
            <person name="Yokobori S."/>
            <person name="Miyagawa K."/>
            <person name="Suzuki Y."/>
            <person name="Kubo T."/>
            <person name="Oyama M."/>
            <person name="Kohara Y."/>
            <person name="Fujiyama A."/>
            <person name="Arakawa K."/>
            <person name="Katayama T."/>
            <person name="Toyoda A."/>
            <person name="Kunieda T."/>
        </authorList>
    </citation>
    <scope>NUCLEOTIDE SEQUENCE [LARGE SCALE GENOMIC DNA]</scope>
    <source>
        <strain evidence="1 2">YOKOZUNA-1</strain>
    </source>
</reference>
<evidence type="ECO:0000313" key="2">
    <source>
        <dbReference type="Proteomes" id="UP000186922"/>
    </source>
</evidence>
<protein>
    <submittedName>
        <fullName evidence="1">Uncharacterized protein</fullName>
    </submittedName>
</protein>
<gene>
    <name evidence="1" type="primary">RvY_10378</name>
    <name evidence="1" type="synonym">RvY_10378.1</name>
    <name evidence="1" type="ORF">RvY_10378-1</name>
</gene>
<name>A0A1D1VH19_RAMVA</name>
<keyword evidence="2" id="KW-1185">Reference proteome</keyword>